<evidence type="ECO:0000313" key="13">
    <source>
        <dbReference type="EMBL" id="KAF2834870.1"/>
    </source>
</evidence>
<feature type="binding site" evidence="8">
    <location>
        <begin position="237"/>
        <end position="239"/>
    </location>
    <ligand>
        <name>NAD(+)</name>
        <dbReference type="ChEBI" id="CHEBI:57540"/>
    </ligand>
</feature>
<feature type="binding site" evidence="8">
    <location>
        <begin position="47"/>
        <end position="49"/>
    </location>
    <ligand>
        <name>NAD(+)</name>
        <dbReference type="ChEBI" id="CHEBI:57540"/>
    </ligand>
</feature>
<dbReference type="InterPro" id="IPR026591">
    <property type="entry name" value="Sirtuin_cat_small_dom_sf"/>
</dbReference>
<evidence type="ECO:0000256" key="1">
    <source>
        <dbReference type="ARBA" id="ARBA00006924"/>
    </source>
</evidence>
<dbReference type="Gene3D" id="3.30.1600.10">
    <property type="entry name" value="SIR2/SIRT2 'Small Domain"/>
    <property type="match status" value="1"/>
</dbReference>
<keyword evidence="14" id="KW-1185">Reference proteome</keyword>
<evidence type="ECO:0000256" key="11">
    <source>
        <dbReference type="SAM" id="MobiDB-lite"/>
    </source>
</evidence>
<keyword evidence="4 6" id="KW-0862">Zinc</keyword>
<comment type="similarity">
    <text evidence="1 6">Belongs to the sirtuin family. Class I subfamily.</text>
</comment>
<dbReference type="PANTHER" id="PTHR11085">
    <property type="entry name" value="NAD-DEPENDENT PROTEIN DEACYLASE SIRTUIN-5, MITOCHONDRIAL-RELATED"/>
    <property type="match status" value="1"/>
</dbReference>
<name>A0A9P4VM68_9PEZI</name>
<dbReference type="EC" id="2.3.1.286" evidence="6"/>
<keyword evidence="2 6" id="KW-0808">Transferase</keyword>
<dbReference type="PROSITE" id="PS50305">
    <property type="entry name" value="SIRTUIN"/>
    <property type="match status" value="1"/>
</dbReference>
<evidence type="ECO:0000256" key="6">
    <source>
        <dbReference type="PIRNR" id="PIRNR037938"/>
    </source>
</evidence>
<dbReference type="CDD" id="cd01408">
    <property type="entry name" value="SIRT1"/>
    <property type="match status" value="1"/>
</dbReference>
<protein>
    <recommendedName>
        <fullName evidence="6">NAD-dependent protein deacetylase</fullName>
        <ecNumber evidence="6">2.3.1.286</ecNumber>
    </recommendedName>
</protein>
<feature type="binding site" evidence="8">
    <location>
        <begin position="37"/>
        <end position="41"/>
    </location>
    <ligand>
        <name>NAD(+)</name>
        <dbReference type="ChEBI" id="CHEBI:57540"/>
    </ligand>
</feature>
<evidence type="ECO:0000256" key="9">
    <source>
        <dbReference type="PIRSR" id="PIRSR037938-3"/>
    </source>
</evidence>
<keyword evidence="3 6" id="KW-0479">Metal-binding</keyword>
<comment type="cofactor">
    <cofactor evidence="9">
        <name>Zn(2+)</name>
        <dbReference type="ChEBI" id="CHEBI:29105"/>
    </cofactor>
    <text evidence="9">Binds 1 zinc ion per subunit.</text>
</comment>
<evidence type="ECO:0000256" key="10">
    <source>
        <dbReference type="PROSITE-ProRule" id="PRU00236"/>
    </source>
</evidence>
<keyword evidence="5 6" id="KW-0520">NAD</keyword>
<feature type="compositionally biased region" description="Basic and acidic residues" evidence="11">
    <location>
        <begin position="332"/>
        <end position="351"/>
    </location>
</feature>
<dbReference type="PANTHER" id="PTHR11085:SF6">
    <property type="entry name" value="NAD-DEPENDENT PROTEIN DEACETYLASE SIRTUIN-2"/>
    <property type="match status" value="1"/>
</dbReference>
<organism evidence="13 14">
    <name type="scientific">Patellaria atrata CBS 101060</name>
    <dbReference type="NCBI Taxonomy" id="1346257"/>
    <lineage>
        <taxon>Eukaryota</taxon>
        <taxon>Fungi</taxon>
        <taxon>Dikarya</taxon>
        <taxon>Ascomycota</taxon>
        <taxon>Pezizomycotina</taxon>
        <taxon>Dothideomycetes</taxon>
        <taxon>Dothideomycetes incertae sedis</taxon>
        <taxon>Patellariales</taxon>
        <taxon>Patellariaceae</taxon>
        <taxon>Patellaria</taxon>
    </lineage>
</organism>
<dbReference type="InterPro" id="IPR003000">
    <property type="entry name" value="Sirtuin"/>
</dbReference>
<comment type="catalytic activity">
    <reaction evidence="6">
        <text>N(6)-acetyl-L-lysyl-[protein] + NAD(+) + H2O = 2''-O-acetyl-ADP-D-ribose + nicotinamide + L-lysyl-[protein]</text>
        <dbReference type="Rhea" id="RHEA:43636"/>
        <dbReference type="Rhea" id="RHEA-COMP:9752"/>
        <dbReference type="Rhea" id="RHEA-COMP:10731"/>
        <dbReference type="ChEBI" id="CHEBI:15377"/>
        <dbReference type="ChEBI" id="CHEBI:17154"/>
        <dbReference type="ChEBI" id="CHEBI:29969"/>
        <dbReference type="ChEBI" id="CHEBI:57540"/>
        <dbReference type="ChEBI" id="CHEBI:61930"/>
        <dbReference type="ChEBI" id="CHEBI:83767"/>
        <dbReference type="EC" id="2.3.1.286"/>
    </reaction>
</comment>
<sequence length="399" mass="43928">MGQDASTPETLESRTLEGIARYIKDGKAKKIVIMTGAGISTSAGIPDFRSPETGLYANLARFDLPHAESVFEISYFRNNPNPFYMLAQELDPSKFRPTITHSFIKLVHDKGLLLKLFTQNIDCLESRAGVPSDSIIEAHGSFATASCIECKSRYLPEKMLEVVRKGSVPQCEDDTCRGLVKPNIVFYGEPMPESFSQNKTLPADADLAIVMGTSLTVYPFASLPGFCGEGVPRLLINNEQVGSLGSRPDDVLLLEDCDSGVRKLAKALGWLEELETEWAKTARPEDKIEKKAEEQKPREETLNEAVEKLTKEVDKALKLSSDHSTSTTQMLNKEKEKQDVAGLRDGDDNKTVMHAPMGAQTINPDGNQMKDEPKRSSDDIGGGDCLNHVFPHIGQRPSL</sequence>
<reference evidence="13" key="1">
    <citation type="journal article" date="2020" name="Stud. Mycol.">
        <title>101 Dothideomycetes genomes: a test case for predicting lifestyles and emergence of pathogens.</title>
        <authorList>
            <person name="Haridas S."/>
            <person name="Albert R."/>
            <person name="Binder M."/>
            <person name="Bloem J."/>
            <person name="Labutti K."/>
            <person name="Salamov A."/>
            <person name="Andreopoulos B."/>
            <person name="Baker S."/>
            <person name="Barry K."/>
            <person name="Bills G."/>
            <person name="Bluhm B."/>
            <person name="Cannon C."/>
            <person name="Castanera R."/>
            <person name="Culley D."/>
            <person name="Daum C."/>
            <person name="Ezra D."/>
            <person name="Gonzalez J."/>
            <person name="Henrissat B."/>
            <person name="Kuo A."/>
            <person name="Liang C."/>
            <person name="Lipzen A."/>
            <person name="Lutzoni F."/>
            <person name="Magnuson J."/>
            <person name="Mondo S."/>
            <person name="Nolan M."/>
            <person name="Ohm R."/>
            <person name="Pangilinan J."/>
            <person name="Park H.-J."/>
            <person name="Ramirez L."/>
            <person name="Alfaro M."/>
            <person name="Sun H."/>
            <person name="Tritt A."/>
            <person name="Yoshinaga Y."/>
            <person name="Zwiers L.-H."/>
            <person name="Turgeon B."/>
            <person name="Goodwin S."/>
            <person name="Spatafora J."/>
            <person name="Crous P."/>
            <person name="Grigoriev I."/>
        </authorList>
    </citation>
    <scope>NUCLEOTIDE SEQUENCE</scope>
    <source>
        <strain evidence="13">CBS 101060</strain>
    </source>
</reference>
<proteinExistence type="inferred from homology"/>
<evidence type="ECO:0000256" key="5">
    <source>
        <dbReference type="ARBA" id="ARBA00023027"/>
    </source>
</evidence>
<feature type="binding site" evidence="9 10">
    <location>
        <position position="176"/>
    </location>
    <ligand>
        <name>Zn(2+)</name>
        <dbReference type="ChEBI" id="CHEBI:29105"/>
    </ligand>
</feature>
<dbReference type="AlphaFoldDB" id="A0A9P4VM68"/>
<evidence type="ECO:0000256" key="8">
    <source>
        <dbReference type="PIRSR" id="PIRSR037938-2"/>
    </source>
</evidence>
<dbReference type="Pfam" id="PF02146">
    <property type="entry name" value="SIR2"/>
    <property type="match status" value="1"/>
</dbReference>
<dbReference type="EMBL" id="MU006114">
    <property type="protein sequence ID" value="KAF2834870.1"/>
    <property type="molecule type" value="Genomic_DNA"/>
</dbReference>
<comment type="caution">
    <text evidence="13">The sequence shown here is derived from an EMBL/GenBank/DDBJ whole genome shotgun (WGS) entry which is preliminary data.</text>
</comment>
<evidence type="ECO:0000256" key="2">
    <source>
        <dbReference type="ARBA" id="ARBA00022679"/>
    </source>
</evidence>
<dbReference type="InterPro" id="IPR050134">
    <property type="entry name" value="NAD-dep_sirtuin_deacylases"/>
</dbReference>
<dbReference type="Proteomes" id="UP000799429">
    <property type="component" value="Unassembled WGS sequence"/>
</dbReference>
<feature type="binding site" evidence="9 10">
    <location>
        <position position="171"/>
    </location>
    <ligand>
        <name>Zn(2+)</name>
        <dbReference type="ChEBI" id="CHEBI:29105"/>
    </ligand>
</feature>
<evidence type="ECO:0000259" key="12">
    <source>
        <dbReference type="PROSITE" id="PS50305"/>
    </source>
</evidence>
<dbReference type="SUPFAM" id="SSF52467">
    <property type="entry name" value="DHS-like NAD/FAD-binding domain"/>
    <property type="match status" value="1"/>
</dbReference>
<accession>A0A9P4VM68</accession>
<feature type="binding site" evidence="8">
    <location>
        <position position="257"/>
    </location>
    <ligand>
        <name>NAD(+)</name>
        <dbReference type="ChEBI" id="CHEBI:57540"/>
    </ligand>
</feature>
<feature type="domain" description="Deacetylase sirtuin-type" evidence="12">
    <location>
        <begin position="9"/>
        <end position="277"/>
    </location>
</feature>
<evidence type="ECO:0000256" key="7">
    <source>
        <dbReference type="PIRSR" id="PIRSR037938-1"/>
    </source>
</evidence>
<dbReference type="GO" id="GO:0008270">
    <property type="term" value="F:zinc ion binding"/>
    <property type="evidence" value="ECO:0007669"/>
    <property type="project" value="UniProtKB-UniRule"/>
</dbReference>
<dbReference type="GO" id="GO:0070403">
    <property type="term" value="F:NAD+ binding"/>
    <property type="evidence" value="ECO:0007669"/>
    <property type="project" value="UniProtKB-UniRule"/>
</dbReference>
<feature type="binding site" evidence="9 10">
    <location>
        <position position="150"/>
    </location>
    <ligand>
        <name>Zn(2+)</name>
        <dbReference type="ChEBI" id="CHEBI:29105"/>
    </ligand>
</feature>
<dbReference type="InterPro" id="IPR026590">
    <property type="entry name" value="Ssirtuin_cat_dom"/>
</dbReference>
<dbReference type="Gene3D" id="3.40.50.1220">
    <property type="entry name" value="TPP-binding domain"/>
    <property type="match status" value="1"/>
</dbReference>
<feature type="compositionally biased region" description="Polar residues" evidence="11">
    <location>
        <begin position="322"/>
        <end position="331"/>
    </location>
</feature>
<dbReference type="OrthoDB" id="420264at2759"/>
<evidence type="ECO:0000256" key="4">
    <source>
        <dbReference type="ARBA" id="ARBA00022833"/>
    </source>
</evidence>
<dbReference type="InterPro" id="IPR017328">
    <property type="entry name" value="Sirtuin_class_I"/>
</dbReference>
<feature type="active site" description="Proton acceptor" evidence="7 10">
    <location>
        <position position="139"/>
    </location>
</feature>
<evidence type="ECO:0000313" key="14">
    <source>
        <dbReference type="Proteomes" id="UP000799429"/>
    </source>
</evidence>
<dbReference type="InterPro" id="IPR029035">
    <property type="entry name" value="DHS-like_NAD/FAD-binding_dom"/>
</dbReference>
<feature type="binding site" evidence="8">
    <location>
        <begin position="213"/>
        <end position="214"/>
    </location>
    <ligand>
        <name>NAD(+)</name>
        <dbReference type="ChEBI" id="CHEBI:57540"/>
    </ligand>
</feature>
<evidence type="ECO:0000256" key="3">
    <source>
        <dbReference type="ARBA" id="ARBA00022723"/>
    </source>
</evidence>
<gene>
    <name evidence="13" type="ORF">M501DRAFT_1061436</name>
</gene>
<feature type="region of interest" description="Disordered" evidence="11">
    <location>
        <begin position="320"/>
        <end position="399"/>
    </location>
</feature>
<feature type="binding site" evidence="8">
    <location>
        <begin position="119"/>
        <end position="122"/>
    </location>
    <ligand>
        <name>NAD(+)</name>
        <dbReference type="ChEBI" id="CHEBI:57540"/>
    </ligand>
</feature>
<feature type="compositionally biased region" description="Basic and acidic residues" evidence="11">
    <location>
        <begin position="368"/>
        <end position="378"/>
    </location>
</feature>
<dbReference type="GO" id="GO:0017136">
    <property type="term" value="F:histone deacetylase activity, NAD-dependent"/>
    <property type="evidence" value="ECO:0007669"/>
    <property type="project" value="InterPro"/>
</dbReference>
<feature type="binding site" evidence="9 10">
    <location>
        <position position="147"/>
    </location>
    <ligand>
        <name>Zn(2+)</name>
        <dbReference type="ChEBI" id="CHEBI:29105"/>
    </ligand>
</feature>
<dbReference type="PIRSF" id="PIRSF037938">
    <property type="entry name" value="SIR2_euk"/>
    <property type="match status" value="1"/>
</dbReference>
<dbReference type="GO" id="GO:0005634">
    <property type="term" value="C:nucleus"/>
    <property type="evidence" value="ECO:0007669"/>
    <property type="project" value="TreeGrafter"/>
</dbReference>